<name>A0AAN9YB77_9HEMI</name>
<keyword evidence="18" id="KW-1185">Reference proteome</keyword>
<protein>
    <recommendedName>
        <fullName evidence="13">Homeobox protein cut-like</fullName>
    </recommendedName>
</protein>
<feature type="domain" description="CUT" evidence="16">
    <location>
        <begin position="417"/>
        <end position="504"/>
    </location>
</feature>
<keyword evidence="8 11" id="KW-0371">Homeobox</keyword>
<dbReference type="InterPro" id="IPR001356">
    <property type="entry name" value="HD"/>
</dbReference>
<accession>A0AAN9YB77</accession>
<feature type="compositionally biased region" description="Basic and acidic residues" evidence="14">
    <location>
        <begin position="236"/>
        <end position="250"/>
    </location>
</feature>
<dbReference type="Pfam" id="PF02376">
    <property type="entry name" value="CUT"/>
    <property type="match status" value="3"/>
</dbReference>
<dbReference type="PANTHER" id="PTHR14043">
    <property type="entry name" value="CCAAT DISPLACEMENT PROTEIN-RELATED"/>
    <property type="match status" value="1"/>
</dbReference>
<evidence type="ECO:0000256" key="1">
    <source>
        <dbReference type="ARBA" id="ARBA00004123"/>
    </source>
</evidence>
<dbReference type="InterPro" id="IPR009057">
    <property type="entry name" value="Homeodomain-like_sf"/>
</dbReference>
<evidence type="ECO:0000256" key="4">
    <source>
        <dbReference type="ARBA" id="ARBA00022737"/>
    </source>
</evidence>
<evidence type="ECO:0000256" key="3">
    <source>
        <dbReference type="ARBA" id="ARBA00022553"/>
    </source>
</evidence>
<feature type="region of interest" description="Disordered" evidence="14">
    <location>
        <begin position="1230"/>
        <end position="1253"/>
    </location>
</feature>
<keyword evidence="9 13" id="KW-0804">Transcription</keyword>
<evidence type="ECO:0000256" key="2">
    <source>
        <dbReference type="ARBA" id="ARBA00008190"/>
    </source>
</evidence>
<dbReference type="SMART" id="SM00389">
    <property type="entry name" value="HOX"/>
    <property type="match status" value="1"/>
</dbReference>
<feature type="region of interest" description="Disordered" evidence="14">
    <location>
        <begin position="196"/>
        <end position="338"/>
    </location>
</feature>
<dbReference type="FunFam" id="1.10.260.40:FF:000010">
    <property type="entry name" value="Cut-like homeobox 1a"/>
    <property type="match status" value="1"/>
</dbReference>
<feature type="domain" description="CUT" evidence="16">
    <location>
        <begin position="836"/>
        <end position="923"/>
    </location>
</feature>
<dbReference type="FunFam" id="1.10.260.40:FF:000027">
    <property type="entry name" value="Homeobox protein cut-like"/>
    <property type="match status" value="1"/>
</dbReference>
<feature type="region of interest" description="Disordered" evidence="14">
    <location>
        <begin position="1138"/>
        <end position="1180"/>
    </location>
</feature>
<feature type="region of interest" description="Disordered" evidence="14">
    <location>
        <begin position="95"/>
        <end position="168"/>
    </location>
</feature>
<comment type="subcellular location">
    <subcellularLocation>
        <location evidence="1 11 12">Nucleus</location>
    </subcellularLocation>
</comment>
<evidence type="ECO:0000313" key="17">
    <source>
        <dbReference type="EMBL" id="KAK7604817.1"/>
    </source>
</evidence>
<keyword evidence="7 11" id="KW-0238">DNA-binding</keyword>
<evidence type="ECO:0000256" key="10">
    <source>
        <dbReference type="ARBA" id="ARBA00023242"/>
    </source>
</evidence>
<gene>
    <name evidence="17" type="ORF">V9T40_006003</name>
</gene>
<feature type="region of interest" description="Disordered" evidence="14">
    <location>
        <begin position="671"/>
        <end position="702"/>
    </location>
</feature>
<organism evidence="17 18">
    <name type="scientific">Parthenolecanium corni</name>
    <dbReference type="NCBI Taxonomy" id="536013"/>
    <lineage>
        <taxon>Eukaryota</taxon>
        <taxon>Metazoa</taxon>
        <taxon>Ecdysozoa</taxon>
        <taxon>Arthropoda</taxon>
        <taxon>Hexapoda</taxon>
        <taxon>Insecta</taxon>
        <taxon>Pterygota</taxon>
        <taxon>Neoptera</taxon>
        <taxon>Paraneoptera</taxon>
        <taxon>Hemiptera</taxon>
        <taxon>Sternorrhyncha</taxon>
        <taxon>Coccoidea</taxon>
        <taxon>Coccidae</taxon>
        <taxon>Parthenolecanium</taxon>
    </lineage>
</organism>
<feature type="compositionally biased region" description="Basic and acidic residues" evidence="14">
    <location>
        <begin position="1393"/>
        <end position="1415"/>
    </location>
</feature>
<evidence type="ECO:0000256" key="12">
    <source>
        <dbReference type="RuleBase" id="RU000682"/>
    </source>
</evidence>
<feature type="region of interest" description="Disordered" evidence="14">
    <location>
        <begin position="714"/>
        <end position="734"/>
    </location>
</feature>
<keyword evidence="10 11" id="KW-0539">Nucleus</keyword>
<feature type="region of interest" description="Disordered" evidence="14">
    <location>
        <begin position="1389"/>
        <end position="1479"/>
    </location>
</feature>
<evidence type="ECO:0000256" key="11">
    <source>
        <dbReference type="PROSITE-ProRule" id="PRU00108"/>
    </source>
</evidence>
<keyword evidence="6" id="KW-0175">Coiled coil</keyword>
<dbReference type="InterPro" id="IPR017970">
    <property type="entry name" value="Homeobox_CS"/>
</dbReference>
<proteinExistence type="inferred from homology"/>
<dbReference type="InterPro" id="IPR003350">
    <property type="entry name" value="CUT_dom"/>
</dbReference>
<dbReference type="Gene3D" id="1.10.10.60">
    <property type="entry name" value="Homeodomain-like"/>
    <property type="match status" value="1"/>
</dbReference>
<feature type="region of interest" description="Disordered" evidence="14">
    <location>
        <begin position="746"/>
        <end position="798"/>
    </location>
</feature>
<dbReference type="FunFam" id="1.10.260.40:FF:000004">
    <property type="entry name" value="Cut-like homeobox 1a"/>
    <property type="match status" value="1"/>
</dbReference>
<feature type="compositionally biased region" description="Basic and acidic residues" evidence="14">
    <location>
        <begin position="1432"/>
        <end position="1450"/>
    </location>
</feature>
<feature type="compositionally biased region" description="Acidic residues" evidence="14">
    <location>
        <begin position="1314"/>
        <end position="1323"/>
    </location>
</feature>
<keyword evidence="3" id="KW-0597">Phosphoprotein</keyword>
<feature type="compositionally biased region" description="Polar residues" evidence="14">
    <location>
        <begin position="255"/>
        <end position="264"/>
    </location>
</feature>
<feature type="compositionally biased region" description="Polar residues" evidence="14">
    <location>
        <begin position="771"/>
        <end position="781"/>
    </location>
</feature>
<feature type="compositionally biased region" description="Polar residues" evidence="14">
    <location>
        <begin position="1231"/>
        <end position="1245"/>
    </location>
</feature>
<dbReference type="SUPFAM" id="SSF46689">
    <property type="entry name" value="Homeodomain-like"/>
    <property type="match status" value="1"/>
</dbReference>
<evidence type="ECO:0000259" key="15">
    <source>
        <dbReference type="PROSITE" id="PS50071"/>
    </source>
</evidence>
<feature type="compositionally biased region" description="Basic and acidic residues" evidence="14">
    <location>
        <begin position="1469"/>
        <end position="1479"/>
    </location>
</feature>
<reference evidence="17 18" key="1">
    <citation type="submission" date="2024-03" db="EMBL/GenBank/DDBJ databases">
        <title>Adaptation during the transition from Ophiocordyceps entomopathogen to insect associate is accompanied by gene loss and intensified selection.</title>
        <authorList>
            <person name="Ward C.M."/>
            <person name="Onetto C.A."/>
            <person name="Borneman A.R."/>
        </authorList>
    </citation>
    <scope>NUCLEOTIDE SEQUENCE [LARGE SCALE GENOMIC DNA]</scope>
    <source>
        <strain evidence="17">AWRI1</strain>
        <tissue evidence="17">Single Adult Female</tissue>
    </source>
</reference>
<feature type="compositionally biased region" description="Polar residues" evidence="14">
    <location>
        <begin position="147"/>
        <end position="168"/>
    </location>
</feature>
<dbReference type="Proteomes" id="UP001367676">
    <property type="component" value="Unassembled WGS sequence"/>
</dbReference>
<feature type="compositionally biased region" description="Basic and acidic residues" evidence="14">
    <location>
        <begin position="265"/>
        <end position="274"/>
    </location>
</feature>
<feature type="compositionally biased region" description="Low complexity" evidence="14">
    <location>
        <begin position="196"/>
        <end position="210"/>
    </location>
</feature>
<dbReference type="PROSITE" id="PS00027">
    <property type="entry name" value="HOMEOBOX_1"/>
    <property type="match status" value="1"/>
</dbReference>
<evidence type="ECO:0000313" key="18">
    <source>
        <dbReference type="Proteomes" id="UP001367676"/>
    </source>
</evidence>
<evidence type="ECO:0000256" key="9">
    <source>
        <dbReference type="ARBA" id="ARBA00023163"/>
    </source>
</evidence>
<feature type="compositionally biased region" description="Low complexity" evidence="14">
    <location>
        <begin position="1150"/>
        <end position="1175"/>
    </location>
</feature>
<evidence type="ECO:0000256" key="8">
    <source>
        <dbReference type="ARBA" id="ARBA00023155"/>
    </source>
</evidence>
<dbReference type="PROSITE" id="PS50071">
    <property type="entry name" value="HOMEOBOX_2"/>
    <property type="match status" value="1"/>
</dbReference>
<feature type="region of interest" description="Disordered" evidence="14">
    <location>
        <begin position="536"/>
        <end position="580"/>
    </location>
</feature>
<dbReference type="GO" id="GO:0000981">
    <property type="term" value="F:DNA-binding transcription factor activity, RNA polymerase II-specific"/>
    <property type="evidence" value="ECO:0007669"/>
    <property type="project" value="InterPro"/>
</dbReference>
<feature type="domain" description="CUT" evidence="16">
    <location>
        <begin position="1049"/>
        <end position="1136"/>
    </location>
</feature>
<keyword evidence="5 13" id="KW-0805">Transcription regulation</keyword>
<evidence type="ECO:0000256" key="6">
    <source>
        <dbReference type="ARBA" id="ARBA00023054"/>
    </source>
</evidence>
<sequence>MAKSKRRFTTLERPTCGENVVISQLVEDVHKLQSSIGKLQETTASQIARLEEELSHRRQHILRLEARLEAQKDYEDVKRQLCIYKADSKSLENIENNNVSTSTTTSTTSTSTDSDQLCDRIKSEPVTHKRTQSVSPSELPSDLIRASSRSSDTALPFPTSGSAPPSGLQNVEQFGSILGEEIVANWRRSLERTIISQSSSTSPPNVSAMSLSLPPTKSFQLPPSPTNTSPVPHSPMDVESHKNDFLHDAQESSEENGQSKSTRAQSEHSDRDVPNDSSISRNDTPKSMADADSPAPSLEHHSHRVDGMTPCKSPASSSDHEMVSNNNSPHLTNNNNSSSNNNIPASLINGLCGINMGFNNNLPLNFDMLKPQFRFDDHRPAYRFGDDAGSIVGRFGESLIPKGDPMEARLQEMLRYNIDKYATQNLDTLHIARRVRELLSIHNVGQRLFAKYVLGLSQGTVSELLSKPKPWDKLTEKGRDSYRKMHAWACDENAILLLKSLIPKKGKDPAMPNVFSRGEADMTDERIAHILSEASHLMKSSQPGQDPDTRSNEDSKSPNRGQCASPVSRDGSTRKFKKYEPDDVSHDQVLRIYQEELTKLMVRQDHPIPGFMFPPFFGRESGPGVGSAEELRLSFEAYQKEFAKLQSCPPSQLSQSMSGLLGLHAQSANNALVNNNNNTSSSNNNNTSNNINSATIAGQPSVPVSNGIIQDLSLPKCERKPTDSSSKLPNGDLSNDKIEFKKELSSTSDSFSDSGKHASSAFSVVRPKTEPGSTSASSSPLGNAILPPEDFSPSASVSPLQRMASITNSLISQPPTPHHHAPSQRPMKAVLPPITQQQFDQFNNLNTEEIVRKVKEQLSQFSISQRLFGESVLGLSQGSVSDLLARPKPWHMLTQKGREPFIRMKMFLEDENAVNKLVASQYKIAPEKLMRTAGYGGPAALTPSPIGKPLPPSNSVKISSVMDQLKSENSSDRTSLPHHNFLTAVGQVHPPPPSPIFSTAASHQMSPMDHFKKYNLSAAGNQPPCNVLSPSHNLNAMRNIGQHISPSVYEMAALTQELDTQTITTKIKEALLANNIGQKIFGEAVLGLSQGSVSELLSKPKPWHMLSIKGREPFIRMQLWLSDSQNIERLQALKTERRELNKRRRGSGQDNSSDTSSNDTSEYYNSSASSPPSAAKKQRVLFSEEQKEALRLAFALDPYPSVATIEFLATELGLVSRTITNWFHNHRMRLKQQSPHGSDSQLNRTDGQQPQGGGFDPVQFRLLLSQRLGFPALFPTGPYFPPNPELTALMTRNMLPTSEQLSGLDLSLKRGDMSDDDDDDDMEHDGSHMASDDSGDEGVGMPEVTPSIIEGSRSSRRKPAAPQWVNPDWQEESEVIINGVCVMQTDEFVGADRQPRDTETVHVEPKPASDGHMSDDEAGENADEPADEDEPAEKPGDHQEERPASKEPDPAHSNSEDSDDGDAASTVDSVKKEKWDDGY</sequence>
<keyword evidence="4" id="KW-0677">Repeat</keyword>
<dbReference type="Gene3D" id="1.10.260.40">
    <property type="entry name" value="lambda repressor-like DNA-binding domains"/>
    <property type="match status" value="3"/>
</dbReference>
<dbReference type="PANTHER" id="PTHR14043:SF2">
    <property type="entry name" value="HOMEOBOX PROTEIN CUT"/>
    <property type="match status" value="1"/>
</dbReference>
<dbReference type="Pfam" id="PF00046">
    <property type="entry name" value="Homeodomain"/>
    <property type="match status" value="1"/>
</dbReference>
<evidence type="ECO:0000256" key="14">
    <source>
        <dbReference type="SAM" id="MobiDB-lite"/>
    </source>
</evidence>
<feature type="compositionally biased region" description="Polar residues" evidence="14">
    <location>
        <begin position="213"/>
        <end position="231"/>
    </location>
</feature>
<dbReference type="EMBL" id="JBBCAQ010000003">
    <property type="protein sequence ID" value="KAK7604817.1"/>
    <property type="molecule type" value="Genomic_DNA"/>
</dbReference>
<feature type="compositionally biased region" description="Basic and acidic residues" evidence="14">
    <location>
        <begin position="117"/>
        <end position="127"/>
    </location>
</feature>
<dbReference type="SMART" id="SM01109">
    <property type="entry name" value="CUT"/>
    <property type="match status" value="3"/>
</dbReference>
<dbReference type="CDD" id="cd00086">
    <property type="entry name" value="homeodomain"/>
    <property type="match status" value="1"/>
</dbReference>
<evidence type="ECO:0000259" key="16">
    <source>
        <dbReference type="PROSITE" id="PS51042"/>
    </source>
</evidence>
<evidence type="ECO:0000256" key="7">
    <source>
        <dbReference type="ARBA" id="ARBA00023125"/>
    </source>
</evidence>
<feature type="compositionally biased region" description="Low complexity" evidence="14">
    <location>
        <begin position="671"/>
        <end position="695"/>
    </location>
</feature>
<feature type="region of interest" description="Disordered" evidence="14">
    <location>
        <begin position="1301"/>
        <end position="1366"/>
    </location>
</feature>
<feature type="compositionally biased region" description="Acidic residues" evidence="14">
    <location>
        <begin position="1416"/>
        <end position="1431"/>
    </location>
</feature>
<dbReference type="GO" id="GO:0005634">
    <property type="term" value="C:nucleus"/>
    <property type="evidence" value="ECO:0007669"/>
    <property type="project" value="UniProtKB-SubCell"/>
</dbReference>
<dbReference type="FunFam" id="1.10.10.60:FF:000298">
    <property type="entry name" value="Homeobox protein cut-like"/>
    <property type="match status" value="1"/>
</dbReference>
<feature type="DNA-binding region" description="Homeobox" evidence="11">
    <location>
        <begin position="1175"/>
        <end position="1234"/>
    </location>
</feature>
<evidence type="ECO:0000256" key="5">
    <source>
        <dbReference type="ARBA" id="ARBA00023015"/>
    </source>
</evidence>
<dbReference type="GO" id="GO:0000977">
    <property type="term" value="F:RNA polymerase II transcription regulatory region sequence-specific DNA binding"/>
    <property type="evidence" value="ECO:0007669"/>
    <property type="project" value="TreeGrafter"/>
</dbReference>
<dbReference type="SUPFAM" id="SSF47413">
    <property type="entry name" value="lambda repressor-like DNA-binding domains"/>
    <property type="match status" value="3"/>
</dbReference>
<feature type="compositionally biased region" description="Low complexity" evidence="14">
    <location>
        <begin position="100"/>
        <end position="115"/>
    </location>
</feature>
<evidence type="ECO:0000256" key="13">
    <source>
        <dbReference type="RuleBase" id="RU361129"/>
    </source>
</evidence>
<comment type="caution">
    <text evidence="17">The sequence shown here is derived from an EMBL/GenBank/DDBJ whole genome shotgun (WGS) entry which is preliminary data.</text>
</comment>
<feature type="compositionally biased region" description="Basic and acidic residues" evidence="14">
    <location>
        <begin position="547"/>
        <end position="557"/>
    </location>
</feature>
<comment type="similarity">
    <text evidence="2 13">Belongs to the CUT homeobox family.</text>
</comment>
<dbReference type="GO" id="GO:0048699">
    <property type="term" value="P:generation of neurons"/>
    <property type="evidence" value="ECO:0007669"/>
    <property type="project" value="UniProtKB-ARBA"/>
</dbReference>
<dbReference type="InterPro" id="IPR010982">
    <property type="entry name" value="Lambda_DNA-bd_dom_sf"/>
</dbReference>
<feature type="domain" description="Homeobox" evidence="15">
    <location>
        <begin position="1173"/>
        <end position="1233"/>
    </location>
</feature>
<feature type="compositionally biased region" description="Low complexity" evidence="14">
    <location>
        <begin position="324"/>
        <end position="338"/>
    </location>
</feature>
<dbReference type="PROSITE" id="PS51042">
    <property type="entry name" value="CUT"/>
    <property type="match status" value="3"/>
</dbReference>